<comment type="pathway">
    <text evidence="1">Lipid metabolism; fatty acid biosynthesis.</text>
</comment>
<gene>
    <name evidence="13" type="ORF">SAMN05660653_02987</name>
</gene>
<dbReference type="InterPro" id="IPR014358">
    <property type="entry name" value="Enoyl-ACP_Rdtase_NADH"/>
</dbReference>
<organism evidence="13 14">
    <name type="scientific">Desulfonatronum thiosulfatophilum</name>
    <dbReference type="NCBI Taxonomy" id="617002"/>
    <lineage>
        <taxon>Bacteria</taxon>
        <taxon>Pseudomonadati</taxon>
        <taxon>Thermodesulfobacteriota</taxon>
        <taxon>Desulfovibrionia</taxon>
        <taxon>Desulfovibrionales</taxon>
        <taxon>Desulfonatronaceae</taxon>
        <taxon>Desulfonatronum</taxon>
    </lineage>
</organism>
<evidence type="ECO:0000256" key="4">
    <source>
        <dbReference type="ARBA" id="ARBA00022832"/>
    </source>
</evidence>
<sequence length="254" mass="27201">MLLAGKKALIFGVANDRSIAYAIAKIFKDNGAAVAFNYVNDAIQKRVEPISQELGGEFIFPCDVTKDDEITKAAELVAQKWEGVDILVHSVAFANREDLAGRYVETSRAGFALALDVSCYSLVALCKAFEPQMSEGGSVMALSYYGAEKVIPNYNVMGVAKAALEASVRYLSVDMGARGVRVNAISAGPLKTLASSGISGMKQIFKHVEERAPLKRNVTQEDAAGLALFLGSEFSTCITGETIYVDAGYNIMGM</sequence>
<keyword evidence="4" id="KW-0276">Fatty acid metabolism</keyword>
<name>A0A1G6EPW3_9BACT</name>
<dbReference type="RefSeq" id="WP_092123495.1">
    <property type="nucleotide sequence ID" value="NZ_FMXO01000020.1"/>
</dbReference>
<evidence type="ECO:0000256" key="7">
    <source>
        <dbReference type="ARBA" id="ARBA00023098"/>
    </source>
</evidence>
<keyword evidence="7" id="KW-0443">Lipid metabolism</keyword>
<dbReference type="UniPathway" id="UPA00094"/>
<evidence type="ECO:0000313" key="13">
    <source>
        <dbReference type="EMBL" id="SDB58935.1"/>
    </source>
</evidence>
<dbReference type="Pfam" id="PF13561">
    <property type="entry name" value="adh_short_C2"/>
    <property type="match status" value="1"/>
</dbReference>
<evidence type="ECO:0000256" key="5">
    <source>
        <dbReference type="ARBA" id="ARBA00023002"/>
    </source>
</evidence>
<protein>
    <recommendedName>
        <fullName evidence="9">Enoyl-[acyl-carrier-protein] reductase [NADH]</fullName>
        <ecNumber evidence="9">1.3.1.9</ecNumber>
    </recommendedName>
</protein>
<keyword evidence="14" id="KW-1185">Reference proteome</keyword>
<keyword evidence="8 9" id="KW-0275">Fatty acid biosynthesis</keyword>
<dbReference type="FunFam" id="1.10.8.400:FF:000001">
    <property type="entry name" value="Enoyl-[acyl-carrier-protein] reductase [NADH]"/>
    <property type="match status" value="1"/>
</dbReference>
<dbReference type="PANTHER" id="PTHR43159:SF2">
    <property type="entry name" value="ENOYL-[ACYL-CARRIER-PROTEIN] REDUCTASE [NADH], CHLOROPLASTIC"/>
    <property type="match status" value="1"/>
</dbReference>
<evidence type="ECO:0000256" key="8">
    <source>
        <dbReference type="ARBA" id="ARBA00023160"/>
    </source>
</evidence>
<dbReference type="OrthoDB" id="9803628at2"/>
<feature type="binding site" evidence="12">
    <location>
        <position position="91"/>
    </location>
    <ligand>
        <name>NAD(+)</name>
        <dbReference type="ChEBI" id="CHEBI:57540"/>
    </ligand>
</feature>
<feature type="binding site" evidence="12">
    <location>
        <position position="161"/>
    </location>
    <ligand>
        <name>NAD(+)</name>
        <dbReference type="ChEBI" id="CHEBI:57540"/>
    </ligand>
</feature>
<proteinExistence type="inferred from homology"/>
<feature type="binding site" evidence="12">
    <location>
        <position position="12"/>
    </location>
    <ligand>
        <name>NAD(+)</name>
        <dbReference type="ChEBI" id="CHEBI:57540"/>
    </ligand>
</feature>
<comment type="similarity">
    <text evidence="2 9">Belongs to the short-chain dehydrogenases/reductases (SDR) family. FabI subfamily.</text>
</comment>
<comment type="catalytic activity">
    <reaction evidence="9">
        <text>a 2,3-saturated acyl-[ACP] + NAD(+) = a (2E)-enoyl-[ACP] + NADH + H(+)</text>
        <dbReference type="Rhea" id="RHEA:10240"/>
        <dbReference type="Rhea" id="RHEA-COMP:9925"/>
        <dbReference type="Rhea" id="RHEA-COMP:9926"/>
        <dbReference type="ChEBI" id="CHEBI:15378"/>
        <dbReference type="ChEBI" id="CHEBI:57540"/>
        <dbReference type="ChEBI" id="CHEBI:57945"/>
        <dbReference type="ChEBI" id="CHEBI:78784"/>
        <dbReference type="ChEBI" id="CHEBI:78785"/>
        <dbReference type="EC" id="1.3.1.9"/>
    </reaction>
</comment>
<feature type="binding site" evidence="12">
    <location>
        <begin position="18"/>
        <end position="19"/>
    </location>
    <ligand>
        <name>NAD(+)</name>
        <dbReference type="ChEBI" id="CHEBI:57540"/>
    </ligand>
</feature>
<feature type="active site" description="Proton acceptor" evidence="10">
    <location>
        <position position="144"/>
    </location>
</feature>
<dbReference type="Gene3D" id="3.40.50.720">
    <property type="entry name" value="NAD(P)-binding Rossmann-like Domain"/>
    <property type="match status" value="1"/>
</dbReference>
<reference evidence="13 14" key="1">
    <citation type="submission" date="2016-10" db="EMBL/GenBank/DDBJ databases">
        <authorList>
            <person name="de Groot N.N."/>
        </authorList>
    </citation>
    <scope>NUCLEOTIDE SEQUENCE [LARGE SCALE GENOMIC DNA]</scope>
    <source>
        <strain evidence="13 14">ASO4-2</strain>
    </source>
</reference>
<dbReference type="InterPro" id="IPR036291">
    <property type="entry name" value="NAD(P)-bd_dom_sf"/>
</dbReference>
<keyword evidence="5 9" id="KW-0560">Oxidoreductase</keyword>
<dbReference type="EC" id="1.3.1.9" evidence="9"/>
<evidence type="ECO:0000256" key="1">
    <source>
        <dbReference type="ARBA" id="ARBA00005194"/>
    </source>
</evidence>
<feature type="active site" description="Proton acceptor" evidence="10">
    <location>
        <position position="154"/>
    </location>
</feature>
<dbReference type="Gene3D" id="1.10.8.400">
    <property type="entry name" value="Enoyl acyl carrier protein reductase"/>
    <property type="match status" value="1"/>
</dbReference>
<evidence type="ECO:0000256" key="6">
    <source>
        <dbReference type="ARBA" id="ARBA00023027"/>
    </source>
</evidence>
<evidence type="ECO:0000256" key="10">
    <source>
        <dbReference type="PIRSR" id="PIRSR000094-1"/>
    </source>
</evidence>
<feature type="binding site" evidence="12">
    <location>
        <begin position="63"/>
        <end position="64"/>
    </location>
    <ligand>
        <name>NAD(+)</name>
        <dbReference type="ChEBI" id="CHEBI:57540"/>
    </ligand>
</feature>
<keyword evidence="3 9" id="KW-0444">Lipid biosynthesis</keyword>
<dbReference type="SUPFAM" id="SSF51735">
    <property type="entry name" value="NAD(P)-binding Rossmann-fold domains"/>
    <property type="match status" value="1"/>
</dbReference>
<dbReference type="CDD" id="cd05372">
    <property type="entry name" value="ENR_SDR"/>
    <property type="match status" value="1"/>
</dbReference>
<dbReference type="STRING" id="617002.SAMN05660653_02987"/>
<feature type="binding site" evidence="11">
    <location>
        <position position="94"/>
    </location>
    <ligand>
        <name>substrate</name>
    </ligand>
</feature>
<dbReference type="FunFam" id="3.40.50.720:FF:000054">
    <property type="entry name" value="Enoyl-[acyl-carrier-protein] reductase [NADH]"/>
    <property type="match status" value="1"/>
</dbReference>
<dbReference type="GO" id="GO:0006633">
    <property type="term" value="P:fatty acid biosynthetic process"/>
    <property type="evidence" value="ECO:0007669"/>
    <property type="project" value="UniProtKB-UniPathway"/>
</dbReference>
<evidence type="ECO:0000313" key="14">
    <source>
        <dbReference type="Proteomes" id="UP000198771"/>
    </source>
</evidence>
<evidence type="ECO:0000256" key="3">
    <source>
        <dbReference type="ARBA" id="ARBA00022516"/>
    </source>
</evidence>
<dbReference type="InterPro" id="IPR002347">
    <property type="entry name" value="SDR_fam"/>
</dbReference>
<dbReference type="Proteomes" id="UP000198771">
    <property type="component" value="Unassembled WGS sequence"/>
</dbReference>
<dbReference type="AlphaFoldDB" id="A0A1G6EPW3"/>
<dbReference type="PANTHER" id="PTHR43159">
    <property type="entry name" value="ENOYL-[ACYL-CARRIER-PROTEIN] REDUCTASE"/>
    <property type="match status" value="1"/>
</dbReference>
<dbReference type="PIRSF" id="PIRSF000094">
    <property type="entry name" value="Enoyl-ACP_rdct"/>
    <property type="match status" value="1"/>
</dbReference>
<evidence type="ECO:0000256" key="11">
    <source>
        <dbReference type="PIRSR" id="PIRSR000094-2"/>
    </source>
</evidence>
<dbReference type="EMBL" id="FMXO01000020">
    <property type="protein sequence ID" value="SDB58935.1"/>
    <property type="molecule type" value="Genomic_DNA"/>
</dbReference>
<evidence type="ECO:0000256" key="9">
    <source>
        <dbReference type="PIRNR" id="PIRNR000094"/>
    </source>
</evidence>
<evidence type="ECO:0000256" key="2">
    <source>
        <dbReference type="ARBA" id="ARBA00009233"/>
    </source>
</evidence>
<evidence type="ECO:0000256" key="12">
    <source>
        <dbReference type="PIRSR" id="PIRSR000094-3"/>
    </source>
</evidence>
<dbReference type="GO" id="GO:0004318">
    <property type="term" value="F:enoyl-[acyl-carrier-protein] reductase (NADH) activity"/>
    <property type="evidence" value="ECO:0007669"/>
    <property type="project" value="UniProtKB-EC"/>
</dbReference>
<keyword evidence="6 9" id="KW-0520">NAD</keyword>
<accession>A0A1G6EPW3</accession>
<dbReference type="PRINTS" id="PR00081">
    <property type="entry name" value="GDHRDH"/>
</dbReference>